<gene>
    <name evidence="2" type="ORF">PPACK8108_LOCUS5101</name>
</gene>
<feature type="region of interest" description="Disordered" evidence="1">
    <location>
        <begin position="95"/>
        <end position="114"/>
    </location>
</feature>
<dbReference type="Proteomes" id="UP001153365">
    <property type="component" value="Unassembled WGS sequence"/>
</dbReference>
<proteinExistence type="predicted"/>
<feature type="region of interest" description="Disordered" evidence="1">
    <location>
        <begin position="48"/>
        <end position="85"/>
    </location>
</feature>
<keyword evidence="3" id="KW-1185">Reference proteome</keyword>
<evidence type="ECO:0000256" key="1">
    <source>
        <dbReference type="SAM" id="MobiDB-lite"/>
    </source>
</evidence>
<feature type="compositionally biased region" description="Basic and acidic residues" evidence="1">
    <location>
        <begin position="48"/>
        <end position="59"/>
    </location>
</feature>
<evidence type="ECO:0000313" key="2">
    <source>
        <dbReference type="EMBL" id="CAH7670398.1"/>
    </source>
</evidence>
<reference evidence="2" key="1">
    <citation type="submission" date="2022-06" db="EMBL/GenBank/DDBJ databases">
        <authorList>
            <consortium name="SYNGENTA / RWTH Aachen University"/>
        </authorList>
    </citation>
    <scope>NUCLEOTIDE SEQUENCE</scope>
</reference>
<evidence type="ECO:0000313" key="3">
    <source>
        <dbReference type="Proteomes" id="UP001153365"/>
    </source>
</evidence>
<dbReference type="AlphaFoldDB" id="A0AAV0AQ83"/>
<feature type="compositionally biased region" description="Polar residues" evidence="1">
    <location>
        <begin position="105"/>
        <end position="114"/>
    </location>
</feature>
<protein>
    <submittedName>
        <fullName evidence="2">Uncharacterized protein</fullName>
    </submittedName>
</protein>
<accession>A0AAV0AQ83</accession>
<comment type="caution">
    <text evidence="2">The sequence shown here is derived from an EMBL/GenBank/DDBJ whole genome shotgun (WGS) entry which is preliminary data.</text>
</comment>
<dbReference type="EMBL" id="CALTRL010000982">
    <property type="protein sequence ID" value="CAH7670398.1"/>
    <property type="molecule type" value="Genomic_DNA"/>
</dbReference>
<sequence>MLGGGAILDGKDDMGENGAGRLEGKVTALAWCFCSTDGVFDWKGVEEDRGEGMQEREGTDSSWSPPPTSLVIGTNKVPAWQPPSLPPQVSLKSALKGERGGWDPTPSSYTGYNF</sequence>
<name>A0AAV0AQ83_PHAPC</name>
<organism evidence="2 3">
    <name type="scientific">Phakopsora pachyrhizi</name>
    <name type="common">Asian soybean rust disease fungus</name>
    <dbReference type="NCBI Taxonomy" id="170000"/>
    <lineage>
        <taxon>Eukaryota</taxon>
        <taxon>Fungi</taxon>
        <taxon>Dikarya</taxon>
        <taxon>Basidiomycota</taxon>
        <taxon>Pucciniomycotina</taxon>
        <taxon>Pucciniomycetes</taxon>
        <taxon>Pucciniales</taxon>
        <taxon>Phakopsoraceae</taxon>
        <taxon>Phakopsora</taxon>
    </lineage>
</organism>